<reference evidence="4" key="1">
    <citation type="submission" date="2012-12" db="EMBL/GenBank/DDBJ databases">
        <authorList>
            <person name="Hellsten U."/>
            <person name="Grimwood J."/>
            <person name="Chapman J.A."/>
            <person name="Shapiro H."/>
            <person name="Aerts A."/>
            <person name="Otillar R.P."/>
            <person name="Terry A.Y."/>
            <person name="Boore J.L."/>
            <person name="Simakov O."/>
            <person name="Marletaz F."/>
            <person name="Cho S.-J."/>
            <person name="Edsinger-Gonzales E."/>
            <person name="Havlak P."/>
            <person name="Kuo D.-H."/>
            <person name="Larsson T."/>
            <person name="Lv J."/>
            <person name="Arendt D."/>
            <person name="Savage R."/>
            <person name="Osoegawa K."/>
            <person name="de Jong P."/>
            <person name="Lindberg D.R."/>
            <person name="Seaver E.C."/>
            <person name="Weisblat D.A."/>
            <person name="Putnam N.H."/>
            <person name="Grigoriev I.V."/>
            <person name="Rokhsar D.S."/>
        </authorList>
    </citation>
    <scope>NUCLEOTIDE SEQUENCE</scope>
    <source>
        <strain evidence="4">I ESC-2004</strain>
    </source>
</reference>
<evidence type="ECO:0000313" key="3">
    <source>
        <dbReference type="EnsemblMetazoa" id="CapteP193480"/>
    </source>
</evidence>
<feature type="transmembrane region" description="Helical" evidence="1">
    <location>
        <begin position="36"/>
        <end position="58"/>
    </location>
</feature>
<reference evidence="2 4" key="2">
    <citation type="journal article" date="2013" name="Nature">
        <title>Insights into bilaterian evolution from three spiralian genomes.</title>
        <authorList>
            <person name="Simakov O."/>
            <person name="Marletaz F."/>
            <person name="Cho S.J."/>
            <person name="Edsinger-Gonzales E."/>
            <person name="Havlak P."/>
            <person name="Hellsten U."/>
            <person name="Kuo D.H."/>
            <person name="Larsson T."/>
            <person name="Lv J."/>
            <person name="Arendt D."/>
            <person name="Savage R."/>
            <person name="Osoegawa K."/>
            <person name="de Jong P."/>
            <person name="Grimwood J."/>
            <person name="Chapman J.A."/>
            <person name="Shapiro H."/>
            <person name="Aerts A."/>
            <person name="Otillar R.P."/>
            <person name="Terry A.Y."/>
            <person name="Boore J.L."/>
            <person name="Grigoriev I.V."/>
            <person name="Lindberg D.R."/>
            <person name="Seaver E.C."/>
            <person name="Weisblat D.A."/>
            <person name="Putnam N.H."/>
            <person name="Rokhsar D.S."/>
        </authorList>
    </citation>
    <scope>NUCLEOTIDE SEQUENCE</scope>
    <source>
        <strain evidence="2 4">I ESC-2004</strain>
    </source>
</reference>
<dbReference type="HOGENOM" id="CLU_1435703_0_0_1"/>
<sequence length="189" mass="21074">MANHYVDHYGSDAEDPDASLDIEGCIRRRMCESPRWFTVSVVASILSAAALIISFSLISNEDVKKHLENTAPMSRIGFYVACVMLPAFGMTSSVCLCYEYRTRKAAARLRAQNRLRRDRIFDEQPIIHVDAAEEAFREPTEVREVLKPQQAPPGPESRPTSFTALSETLPFRALFSTGNQCSDAKTGVV</sequence>
<dbReference type="EnsemblMetazoa" id="CapteT193480">
    <property type="protein sequence ID" value="CapteP193480"/>
    <property type="gene ID" value="CapteG193480"/>
</dbReference>
<protein>
    <submittedName>
        <fullName evidence="2 3">Uncharacterized protein</fullName>
    </submittedName>
</protein>
<reference evidence="3" key="3">
    <citation type="submission" date="2015-06" db="UniProtKB">
        <authorList>
            <consortium name="EnsemblMetazoa"/>
        </authorList>
    </citation>
    <scope>IDENTIFICATION</scope>
</reference>
<dbReference type="AlphaFoldDB" id="R7TTA8"/>
<accession>R7TTA8</accession>
<keyword evidence="1" id="KW-0472">Membrane</keyword>
<gene>
    <name evidence="2" type="ORF">CAPTEDRAFT_193480</name>
</gene>
<keyword evidence="4" id="KW-1185">Reference proteome</keyword>
<name>R7TTA8_CAPTE</name>
<dbReference type="EMBL" id="AMQN01011011">
    <property type="status" value="NOT_ANNOTATED_CDS"/>
    <property type="molecule type" value="Genomic_DNA"/>
</dbReference>
<evidence type="ECO:0000256" key="1">
    <source>
        <dbReference type="SAM" id="Phobius"/>
    </source>
</evidence>
<dbReference type="Proteomes" id="UP000014760">
    <property type="component" value="Unassembled WGS sequence"/>
</dbReference>
<keyword evidence="1" id="KW-1133">Transmembrane helix</keyword>
<evidence type="ECO:0000313" key="4">
    <source>
        <dbReference type="Proteomes" id="UP000014760"/>
    </source>
</evidence>
<feature type="transmembrane region" description="Helical" evidence="1">
    <location>
        <begin position="78"/>
        <end position="100"/>
    </location>
</feature>
<evidence type="ECO:0000313" key="2">
    <source>
        <dbReference type="EMBL" id="ELT97143.1"/>
    </source>
</evidence>
<dbReference type="EMBL" id="KB308639">
    <property type="protein sequence ID" value="ELT97143.1"/>
    <property type="molecule type" value="Genomic_DNA"/>
</dbReference>
<keyword evidence="1" id="KW-0812">Transmembrane</keyword>
<proteinExistence type="predicted"/>
<organism evidence="2">
    <name type="scientific">Capitella teleta</name>
    <name type="common">Polychaete worm</name>
    <dbReference type="NCBI Taxonomy" id="283909"/>
    <lineage>
        <taxon>Eukaryota</taxon>
        <taxon>Metazoa</taxon>
        <taxon>Spiralia</taxon>
        <taxon>Lophotrochozoa</taxon>
        <taxon>Annelida</taxon>
        <taxon>Polychaeta</taxon>
        <taxon>Sedentaria</taxon>
        <taxon>Scolecida</taxon>
        <taxon>Capitellidae</taxon>
        <taxon>Capitella</taxon>
    </lineage>
</organism>